<feature type="non-terminal residue" evidence="1">
    <location>
        <position position="1"/>
    </location>
</feature>
<protein>
    <submittedName>
        <fullName evidence="1">Putative licpodalin-4 1</fullName>
    </submittedName>
</protein>
<evidence type="ECO:0000313" key="1">
    <source>
        <dbReference type="EMBL" id="JAC29257.1"/>
    </source>
</evidence>
<dbReference type="SUPFAM" id="SSF50814">
    <property type="entry name" value="Lipocalins"/>
    <property type="match status" value="1"/>
</dbReference>
<reference evidence="1" key="1">
    <citation type="submission" date="2014-03" db="EMBL/GenBank/DDBJ databases">
        <title>The sialotranscriptome of Amblyomma triste, Amblyomma parvum and Amblyomma cajennense ticks, uncovered by 454-based RNA-seq.</title>
        <authorList>
            <person name="Garcia G.R."/>
            <person name="Gardinassi L.G."/>
            <person name="Ribeiro J.M."/>
            <person name="Anatriello E."/>
            <person name="Ferreira B.R."/>
            <person name="Moreira H.N."/>
            <person name="Mafra C."/>
            <person name="Olegario M.M."/>
            <person name="Szabo P.J."/>
            <person name="Miranda-Santos I.K."/>
            <person name="Maruyama S.R."/>
        </authorList>
    </citation>
    <scope>NUCLEOTIDE SEQUENCE</scope>
    <source>
        <strain evidence="1">Mato Grasso do Sul</strain>
        <tissue evidence="1">Salivary glands</tissue>
    </source>
</reference>
<dbReference type="EMBL" id="GBBM01006161">
    <property type="protein sequence ID" value="JAC29257.1"/>
    <property type="molecule type" value="mRNA"/>
</dbReference>
<dbReference type="InterPro" id="IPR012674">
    <property type="entry name" value="Calycin"/>
</dbReference>
<organism evidence="1">
    <name type="scientific">Amblyomma triste</name>
    <name type="common">Neotropical tick</name>
    <dbReference type="NCBI Taxonomy" id="251400"/>
    <lineage>
        <taxon>Eukaryota</taxon>
        <taxon>Metazoa</taxon>
        <taxon>Ecdysozoa</taxon>
        <taxon>Arthropoda</taxon>
        <taxon>Chelicerata</taxon>
        <taxon>Arachnida</taxon>
        <taxon>Acari</taxon>
        <taxon>Parasitiformes</taxon>
        <taxon>Ixodida</taxon>
        <taxon>Ixodoidea</taxon>
        <taxon>Ixodidae</taxon>
        <taxon>Amblyomminae</taxon>
        <taxon>Amblyomma</taxon>
    </lineage>
</organism>
<accession>A0A023G667</accession>
<dbReference type="AlphaFoldDB" id="A0A023G667"/>
<sequence length="234" mass="27173">LALEYTESRRSQFRLLHSICMHRPWLGINNMHLFWFFLFLAAFVCYEVGAEDSYTADSESSKSSGLNIIEVFNTNNPLWRYRQTESNVETYNDTVNLVEFTTECAYVTKKRISNKKFDFQEKFRVNGDWLETNLTGMFDQEQDPPITMTLYDSSETDPSPFQNMTLLYSKDGCSVFKITHLTESDKAGAKADEDCEMYIRAKKVSMGPPKECEKSFKDNCEEGRVVYDSSCMEY</sequence>
<name>A0A023G667_AMBTT</name>
<proteinExistence type="evidence at transcript level"/>
<dbReference type="Gene3D" id="2.40.128.20">
    <property type="match status" value="1"/>
</dbReference>